<keyword evidence="1" id="KW-1133">Transmembrane helix</keyword>
<dbReference type="EMBL" id="PJKN01000008">
    <property type="protein sequence ID" value="PNC53404.1"/>
    <property type="molecule type" value="Genomic_DNA"/>
</dbReference>
<sequence>MNTDKQYYYAVGEQVHGPVPAESLVAMYQSRHILATTLVYPVGGDQWIPLSDVLLRRLSQSPTKQDTRPLIIPEHHKKQDESNTALNVLAIFCAFPAVGVILISLFSPSALLDLWEVGISSIVIALIVAVIAKVVGR</sequence>
<gene>
    <name evidence="3" type="ORF">CXU09_11975</name>
</gene>
<dbReference type="Proteomes" id="UP000235914">
    <property type="component" value="Unassembled WGS sequence"/>
</dbReference>
<keyword evidence="1" id="KW-0472">Membrane</keyword>
<dbReference type="Pfam" id="PF14237">
    <property type="entry name" value="GYF_2"/>
    <property type="match status" value="1"/>
</dbReference>
<accession>A0AAP8NJF1</accession>
<feature type="transmembrane region" description="Helical" evidence="1">
    <location>
        <begin position="85"/>
        <end position="106"/>
    </location>
</feature>
<evidence type="ECO:0000313" key="3">
    <source>
        <dbReference type="EMBL" id="PNC53404.1"/>
    </source>
</evidence>
<organism evidence="3 4">
    <name type="scientific">Akkermansia muciniphila</name>
    <dbReference type="NCBI Taxonomy" id="239935"/>
    <lineage>
        <taxon>Bacteria</taxon>
        <taxon>Pseudomonadati</taxon>
        <taxon>Verrucomicrobiota</taxon>
        <taxon>Verrucomicrobiia</taxon>
        <taxon>Verrucomicrobiales</taxon>
        <taxon>Akkermansiaceae</taxon>
        <taxon>Akkermansia</taxon>
    </lineage>
</organism>
<evidence type="ECO:0000259" key="2">
    <source>
        <dbReference type="Pfam" id="PF14237"/>
    </source>
</evidence>
<proteinExistence type="predicted"/>
<name>A0AAP8NJF1_9BACT</name>
<evidence type="ECO:0000313" key="4">
    <source>
        <dbReference type="Proteomes" id="UP000235914"/>
    </source>
</evidence>
<feature type="domain" description="GYF" evidence="2">
    <location>
        <begin position="7"/>
        <end position="53"/>
    </location>
</feature>
<dbReference type="InterPro" id="IPR025640">
    <property type="entry name" value="GYF_2"/>
</dbReference>
<evidence type="ECO:0000256" key="1">
    <source>
        <dbReference type="SAM" id="Phobius"/>
    </source>
</evidence>
<comment type="caution">
    <text evidence="3">The sequence shown here is derived from an EMBL/GenBank/DDBJ whole genome shotgun (WGS) entry which is preliminary data.</text>
</comment>
<keyword evidence="1" id="KW-0812">Transmembrane</keyword>
<dbReference type="AlphaFoldDB" id="A0AAP8NJF1"/>
<dbReference type="RefSeq" id="WP_102736206.1">
    <property type="nucleotide sequence ID" value="NZ_PJKN01000008.1"/>
</dbReference>
<protein>
    <recommendedName>
        <fullName evidence="2">GYF domain-containing protein</fullName>
    </recommendedName>
</protein>
<reference evidence="3 4" key="1">
    <citation type="journal article" date="2017" name="BMC Genomics">
        <title>Genome sequencing of 39 Akkermansia muciniphila isolates reveals its population structure, genomic and functional diverisity, and global distribution in mammalian gut microbiotas.</title>
        <authorList>
            <person name="Guo X."/>
            <person name="Li S."/>
            <person name="Zhang J."/>
            <person name="Wu F."/>
            <person name="Li X."/>
            <person name="Wu D."/>
            <person name="Zhang M."/>
            <person name="Ou Z."/>
            <person name="Jie Z."/>
            <person name="Yan Q."/>
            <person name="Li P."/>
            <person name="Yi J."/>
            <person name="Peng Y."/>
        </authorList>
    </citation>
    <scope>NUCLEOTIDE SEQUENCE [LARGE SCALE GENOMIC DNA]</scope>
    <source>
        <strain evidence="3 4">GP43</strain>
    </source>
</reference>
<feature type="transmembrane region" description="Helical" evidence="1">
    <location>
        <begin position="118"/>
        <end position="136"/>
    </location>
</feature>